<name>A3UAW7_CROAH</name>
<gene>
    <name evidence="1" type="ordered locus">CA2559_12973</name>
</gene>
<protein>
    <submittedName>
        <fullName evidence="1">Uncharacterized protein</fullName>
    </submittedName>
</protein>
<dbReference type="STRING" id="216432.CA2559_12973"/>
<dbReference type="Proteomes" id="UP000002297">
    <property type="component" value="Chromosome"/>
</dbReference>
<keyword evidence="2" id="KW-1185">Reference proteome</keyword>
<dbReference type="HOGENOM" id="CLU_2600163_0_0_10"/>
<accession>A3UAW7</accession>
<organism evidence="1 2">
    <name type="scientific">Croceibacter atlanticus (strain ATCC BAA-628 / JCM 21780 / CIP 108009 / IAM 15332 / KCTC 12090 / HTCC2559)</name>
    <dbReference type="NCBI Taxonomy" id="216432"/>
    <lineage>
        <taxon>Bacteria</taxon>
        <taxon>Pseudomonadati</taxon>
        <taxon>Bacteroidota</taxon>
        <taxon>Flavobacteriia</taxon>
        <taxon>Flavobacteriales</taxon>
        <taxon>Flavobacteriaceae</taxon>
        <taxon>Croceibacter</taxon>
    </lineage>
</organism>
<proteinExistence type="predicted"/>
<dbReference type="KEGG" id="cat:CA2559_12973"/>
<sequence>MILKEICRFGKTTDMASKLRLITTHDLCLYKHVKLRAAQKEMVRIKDFHNKLKHQQVTNLDAADYYGIPLSLFESSLDH</sequence>
<dbReference type="AlphaFoldDB" id="A3UAW7"/>
<dbReference type="EMBL" id="CP002046">
    <property type="protein sequence ID" value="EAP86953.1"/>
    <property type="molecule type" value="Genomic_DNA"/>
</dbReference>
<evidence type="ECO:0000313" key="1">
    <source>
        <dbReference type="EMBL" id="EAP86953.1"/>
    </source>
</evidence>
<evidence type="ECO:0000313" key="2">
    <source>
        <dbReference type="Proteomes" id="UP000002297"/>
    </source>
</evidence>
<reference evidence="1 2" key="1">
    <citation type="journal article" date="2010" name="J. Bacteriol.">
        <title>The complete genome sequence of Croceibacter atlanticus HTCC2559T.</title>
        <authorList>
            <person name="Oh H.M."/>
            <person name="Kang I."/>
            <person name="Ferriera S."/>
            <person name="Giovannoni S.J."/>
            <person name="Cho J.C."/>
        </authorList>
    </citation>
    <scope>NUCLEOTIDE SEQUENCE [LARGE SCALE GENOMIC DNA]</scope>
    <source>
        <strain evidence="2">ATCC BAA-628 / HTCC2559 / KCTC 12090</strain>
    </source>
</reference>